<dbReference type="PANTHER" id="PTHR37162:SF1">
    <property type="entry name" value="BED-TYPE DOMAIN-CONTAINING PROTEIN"/>
    <property type="match status" value="1"/>
</dbReference>
<dbReference type="AlphaFoldDB" id="A0AAV3ZQV9"/>
<feature type="region of interest" description="Disordered" evidence="1">
    <location>
        <begin position="51"/>
        <end position="70"/>
    </location>
</feature>
<protein>
    <submittedName>
        <fullName evidence="2">Uncharacterized protein</fullName>
    </submittedName>
</protein>
<gene>
    <name evidence="2" type="ORF">PoB_002355200</name>
</gene>
<keyword evidence="3" id="KW-1185">Reference proteome</keyword>
<feature type="compositionally biased region" description="Basic and acidic residues" evidence="1">
    <location>
        <begin position="59"/>
        <end position="70"/>
    </location>
</feature>
<evidence type="ECO:0000313" key="2">
    <source>
        <dbReference type="EMBL" id="GFN97046.1"/>
    </source>
</evidence>
<evidence type="ECO:0000313" key="3">
    <source>
        <dbReference type="Proteomes" id="UP000735302"/>
    </source>
</evidence>
<evidence type="ECO:0000256" key="1">
    <source>
        <dbReference type="SAM" id="MobiDB-lite"/>
    </source>
</evidence>
<comment type="caution">
    <text evidence="2">The sequence shown here is derived from an EMBL/GenBank/DDBJ whole genome shotgun (WGS) entry which is preliminary data.</text>
</comment>
<organism evidence="2 3">
    <name type="scientific">Plakobranchus ocellatus</name>
    <dbReference type="NCBI Taxonomy" id="259542"/>
    <lineage>
        <taxon>Eukaryota</taxon>
        <taxon>Metazoa</taxon>
        <taxon>Spiralia</taxon>
        <taxon>Lophotrochozoa</taxon>
        <taxon>Mollusca</taxon>
        <taxon>Gastropoda</taxon>
        <taxon>Heterobranchia</taxon>
        <taxon>Euthyneura</taxon>
        <taxon>Panpulmonata</taxon>
        <taxon>Sacoglossa</taxon>
        <taxon>Placobranchoidea</taxon>
        <taxon>Plakobranchidae</taxon>
        <taxon>Plakobranchus</taxon>
    </lineage>
</organism>
<sequence length="151" mass="17218">MLQEKRDSQDISWLDALMNRNRMSFKPKKSQSLSIKNDKLDEDVRFKVASQDILRNKPPAKEKPAPAPDPEKCIPMANIVNCLKDNCNVMHGKKDGMETLMCQENEHLLNINGGTVHIASNVATDFCKPFDSYLEDFASDVFYDFDDECTK</sequence>
<reference evidence="2 3" key="1">
    <citation type="journal article" date="2021" name="Elife">
        <title>Chloroplast acquisition without the gene transfer in kleptoplastic sea slugs, Plakobranchus ocellatus.</title>
        <authorList>
            <person name="Maeda T."/>
            <person name="Takahashi S."/>
            <person name="Yoshida T."/>
            <person name="Shimamura S."/>
            <person name="Takaki Y."/>
            <person name="Nagai Y."/>
            <person name="Toyoda A."/>
            <person name="Suzuki Y."/>
            <person name="Arimoto A."/>
            <person name="Ishii H."/>
            <person name="Satoh N."/>
            <person name="Nishiyama T."/>
            <person name="Hasebe M."/>
            <person name="Maruyama T."/>
            <person name="Minagawa J."/>
            <person name="Obokata J."/>
            <person name="Shigenobu S."/>
        </authorList>
    </citation>
    <scope>NUCLEOTIDE SEQUENCE [LARGE SCALE GENOMIC DNA]</scope>
</reference>
<dbReference type="PANTHER" id="PTHR37162">
    <property type="entry name" value="HAT FAMILY DIMERISATION DOMAINCONTAINING PROTEIN-RELATED"/>
    <property type="match status" value="1"/>
</dbReference>
<name>A0AAV3ZQV9_9GAST</name>
<dbReference type="EMBL" id="BLXT01002730">
    <property type="protein sequence ID" value="GFN97046.1"/>
    <property type="molecule type" value="Genomic_DNA"/>
</dbReference>
<proteinExistence type="predicted"/>
<dbReference type="Proteomes" id="UP000735302">
    <property type="component" value="Unassembled WGS sequence"/>
</dbReference>
<accession>A0AAV3ZQV9</accession>